<evidence type="ECO:0000256" key="10">
    <source>
        <dbReference type="ARBA" id="ARBA00023016"/>
    </source>
</evidence>
<dbReference type="Pfam" id="PF09229">
    <property type="entry name" value="Aha1_N"/>
    <property type="match status" value="1"/>
</dbReference>
<dbReference type="InterPro" id="IPR013538">
    <property type="entry name" value="ASHA1/2-like_C"/>
</dbReference>
<dbReference type="FunFam" id="3.15.10.20:FF:000001">
    <property type="entry name" value="Activator of 90 kDa heat shock protein ATPase 1"/>
    <property type="match status" value="1"/>
</dbReference>
<evidence type="ECO:0000256" key="6">
    <source>
        <dbReference type="ARBA" id="ARBA00022553"/>
    </source>
</evidence>
<keyword evidence="17" id="KW-1185">Reference proteome</keyword>
<sequence>MVEVGRKRSRRKRRRRRRRIRKLAEGERRRLGWGGGGEGGGKSEPGGAAPASSNFQALPGGWGRGREGACGSRIRDQMAKWGEGDPRWIVEERADATNVNNWHWTERDASNWSTDKLKSLFLAIQVQGEEGSCEVTEVSKLDGEASINNRKGKLIFFYEWTIKLNWTGTSKSGVKYKGHVEIPNLSDENDVDEVEVSVSLAKDEPDTTLLALMKQEGVTKIRDAVETYIRTLKTEFTQGMILPTLNGETVDPAPQPPVKAEESKVKPSPLASQSKTVGVKIPTCKIVLKDTFLTSPEELFRVFVTQELVQAFTHASAVLEADKGGKFQLLDGNVTGEFLDLVPENKIVMKWRFKTWPDGHFATITLTFIDKDGETELLMEGKGIPSPEEERTRQGWQRYYFESIKQTFGYGARLF</sequence>
<keyword evidence="11" id="KW-0143">Chaperone</keyword>
<dbReference type="AlphaFoldDB" id="G3VQM5"/>
<reference evidence="16" key="3">
    <citation type="submission" date="2025-09" db="UniProtKB">
        <authorList>
            <consortium name="Ensembl"/>
        </authorList>
    </citation>
    <scope>IDENTIFICATION</scope>
</reference>
<dbReference type="STRING" id="9305.ENSSHAP00000005480"/>
<reference evidence="16 17" key="1">
    <citation type="journal article" date="2011" name="Proc. Natl. Acad. Sci. U.S.A.">
        <title>Genetic diversity and population structure of the endangered marsupial Sarcophilus harrisii (Tasmanian devil).</title>
        <authorList>
            <person name="Miller W."/>
            <person name="Hayes V.M."/>
            <person name="Ratan A."/>
            <person name="Petersen D.C."/>
            <person name="Wittekindt N.E."/>
            <person name="Miller J."/>
            <person name="Walenz B."/>
            <person name="Knight J."/>
            <person name="Qi J."/>
            <person name="Zhao F."/>
            <person name="Wang Q."/>
            <person name="Bedoya-Reina O.C."/>
            <person name="Katiyar N."/>
            <person name="Tomsho L.P."/>
            <person name="Kasson L.M."/>
            <person name="Hardie R.A."/>
            <person name="Woodbridge P."/>
            <person name="Tindall E.A."/>
            <person name="Bertelsen M.F."/>
            <person name="Dixon D."/>
            <person name="Pyecroft S."/>
            <person name="Helgen K.M."/>
            <person name="Lesk A.M."/>
            <person name="Pringle T.H."/>
            <person name="Patterson N."/>
            <person name="Zhang Y."/>
            <person name="Kreiss A."/>
            <person name="Woods G.M."/>
            <person name="Jones M.E."/>
            <person name="Schuster S.C."/>
        </authorList>
    </citation>
    <scope>NUCLEOTIDE SEQUENCE [LARGE SCALE GENOMIC DNA]</scope>
</reference>
<dbReference type="GO" id="GO:0051087">
    <property type="term" value="F:protein-folding chaperone binding"/>
    <property type="evidence" value="ECO:0007669"/>
    <property type="project" value="Ensembl"/>
</dbReference>
<dbReference type="PANTHER" id="PTHR13009">
    <property type="entry name" value="HEAT SHOCK PROTEIN 90 HSP90 CO-CHAPERONE AHA-1"/>
    <property type="match status" value="1"/>
</dbReference>
<feature type="compositionally biased region" description="Gly residues" evidence="14">
    <location>
        <begin position="32"/>
        <end position="44"/>
    </location>
</feature>
<dbReference type="KEGG" id="shr:100920936"/>
<dbReference type="SUPFAM" id="SSF55961">
    <property type="entry name" value="Bet v1-like"/>
    <property type="match status" value="1"/>
</dbReference>
<dbReference type="eggNOG" id="KOG2936">
    <property type="taxonomic scope" value="Eukaryota"/>
</dbReference>
<evidence type="ECO:0000313" key="16">
    <source>
        <dbReference type="Ensembl" id="ENSSHAP00000005480.2"/>
    </source>
</evidence>
<dbReference type="CTD" id="10598"/>
<dbReference type="GO" id="GO:0005829">
    <property type="term" value="C:cytosol"/>
    <property type="evidence" value="ECO:0007669"/>
    <property type="project" value="UniProtKB-SubCell"/>
</dbReference>
<dbReference type="FunFam" id="3.30.530.20:FF:000018">
    <property type="entry name" value="Activator of 90 kDa heat shock protein ATPase 1"/>
    <property type="match status" value="1"/>
</dbReference>
<feature type="domain" description="Activator of Hsp90 ATPase AHSA1-like N-terminal" evidence="15">
    <location>
        <begin position="106"/>
        <end position="238"/>
    </location>
</feature>
<keyword evidence="8" id="KW-0832">Ubl conjugation</keyword>
<keyword evidence="4" id="KW-0963">Cytoplasm</keyword>
<dbReference type="InterPro" id="IPR023393">
    <property type="entry name" value="START-like_dom_sf"/>
</dbReference>
<dbReference type="InterPro" id="IPR015310">
    <property type="entry name" value="AHSA1-like_N"/>
</dbReference>
<dbReference type="HOGENOM" id="CLU_049046_0_0_1"/>
<dbReference type="GO" id="GO:0005783">
    <property type="term" value="C:endoplasmic reticulum"/>
    <property type="evidence" value="ECO:0007669"/>
    <property type="project" value="UniProtKB-SubCell"/>
</dbReference>
<evidence type="ECO:0000259" key="15">
    <source>
        <dbReference type="SMART" id="SM01000"/>
    </source>
</evidence>
<dbReference type="RefSeq" id="XP_003756255.2">
    <property type="nucleotide sequence ID" value="XM_003756207.4"/>
</dbReference>
<dbReference type="InParanoid" id="G3VQM5"/>
<evidence type="ECO:0000256" key="2">
    <source>
        <dbReference type="ARBA" id="ARBA00004514"/>
    </source>
</evidence>
<dbReference type="GO" id="GO:0051879">
    <property type="term" value="F:Hsp90 protein binding"/>
    <property type="evidence" value="ECO:0007669"/>
    <property type="project" value="Ensembl"/>
</dbReference>
<evidence type="ECO:0000256" key="11">
    <source>
        <dbReference type="ARBA" id="ARBA00023186"/>
    </source>
</evidence>
<evidence type="ECO:0000256" key="5">
    <source>
        <dbReference type="ARBA" id="ARBA00022499"/>
    </source>
</evidence>
<dbReference type="GO" id="GO:0001671">
    <property type="term" value="F:ATPase activator activity"/>
    <property type="evidence" value="ECO:0007669"/>
    <property type="project" value="Ensembl"/>
</dbReference>
<keyword evidence="7" id="KW-0256">Endoplasmic reticulum</keyword>
<comment type="function">
    <text evidence="12">Acts as a co-chaperone of HSP90AA1. Activates the ATPase activity of HSP90AA1 leading to increase in its chaperone activity. Competes with the inhibitory co-chaperone FNIP1 for binding to HSP90AA1, thereby providing a reciprocal regulatory mechanism for chaperoning of client proteins. Competes with the inhibitory co-chaperone TSC1 for binding to HSP90AA1, thereby providing a reciprocal regulatory mechanism for chaperoning of client proteins.</text>
</comment>
<evidence type="ECO:0000256" key="12">
    <source>
        <dbReference type="ARBA" id="ARBA00054704"/>
    </source>
</evidence>
<evidence type="ECO:0000256" key="14">
    <source>
        <dbReference type="SAM" id="MobiDB-lite"/>
    </source>
</evidence>
<evidence type="ECO:0000256" key="3">
    <source>
        <dbReference type="ARBA" id="ARBA00006817"/>
    </source>
</evidence>
<evidence type="ECO:0000256" key="7">
    <source>
        <dbReference type="ARBA" id="ARBA00022824"/>
    </source>
</evidence>
<comment type="similarity">
    <text evidence="3">Belongs to the AHA1 family.</text>
</comment>
<keyword evidence="10" id="KW-0346">Stress response</keyword>
<evidence type="ECO:0000256" key="13">
    <source>
        <dbReference type="ARBA" id="ARBA00071384"/>
    </source>
</evidence>
<feature type="region of interest" description="Disordered" evidence="14">
    <location>
        <begin position="1"/>
        <end position="69"/>
    </location>
</feature>
<dbReference type="InterPro" id="IPR036338">
    <property type="entry name" value="Aha1"/>
</dbReference>
<dbReference type="CDD" id="cd08892">
    <property type="entry name" value="SRPBCC_Aha1"/>
    <property type="match status" value="1"/>
</dbReference>
<evidence type="ECO:0000256" key="9">
    <source>
        <dbReference type="ARBA" id="ARBA00022990"/>
    </source>
</evidence>
<dbReference type="GO" id="GO:0044183">
    <property type="term" value="F:protein folding chaperone"/>
    <property type="evidence" value="ECO:0007669"/>
    <property type="project" value="Ensembl"/>
</dbReference>
<accession>G3VQM5</accession>
<keyword evidence="5" id="KW-1017">Isopeptide bond</keyword>
<dbReference type="Pfam" id="PF08327">
    <property type="entry name" value="AHSA1"/>
    <property type="match status" value="1"/>
</dbReference>
<dbReference type="GO" id="GO:0036506">
    <property type="term" value="P:maintenance of unfolded protein"/>
    <property type="evidence" value="ECO:0007669"/>
    <property type="project" value="Ensembl"/>
</dbReference>
<dbReference type="Ensembl" id="ENSSHAT00000005534.2">
    <property type="protein sequence ID" value="ENSSHAP00000005480.2"/>
    <property type="gene ID" value="ENSSHAG00000004788.2"/>
</dbReference>
<comment type="subcellular location">
    <subcellularLocation>
        <location evidence="2">Cytoplasm</location>
        <location evidence="2">Cytosol</location>
    </subcellularLocation>
    <subcellularLocation>
        <location evidence="1">Endoplasmic reticulum</location>
    </subcellularLocation>
</comment>
<dbReference type="Proteomes" id="UP000007648">
    <property type="component" value="Unassembled WGS sequence"/>
</dbReference>
<dbReference type="GeneID" id="100920936"/>
<dbReference type="Gene3D" id="3.15.10.20">
    <property type="entry name" value="Activator of Hsp90 ATPase Aha1, N-terminal domain"/>
    <property type="match status" value="1"/>
</dbReference>
<protein>
    <recommendedName>
        <fullName evidence="13">Activator of 90 kDa heat shock protein ATPase homolog 1</fullName>
    </recommendedName>
</protein>
<dbReference type="SUPFAM" id="SSF103111">
    <property type="entry name" value="Activator of Hsp90 ATPase, Aha1"/>
    <property type="match status" value="1"/>
</dbReference>
<name>G3VQM5_SARHA</name>
<keyword evidence="6" id="KW-0597">Phosphoprotein</keyword>
<reference evidence="16" key="2">
    <citation type="submission" date="2025-08" db="UniProtKB">
        <authorList>
            <consortium name="Ensembl"/>
        </authorList>
    </citation>
    <scope>IDENTIFICATION</scope>
</reference>
<dbReference type="GeneTree" id="ENSGT00940000155144"/>
<dbReference type="PANTHER" id="PTHR13009:SF7">
    <property type="entry name" value="ACTIVATOR OF 90 KDA HEAT SHOCK PROTEIN ATPASE HOMOLOG 1"/>
    <property type="match status" value="1"/>
</dbReference>
<feature type="compositionally biased region" description="Basic residues" evidence="14">
    <location>
        <begin position="7"/>
        <end position="21"/>
    </location>
</feature>
<dbReference type="Gene3D" id="3.30.530.20">
    <property type="match status" value="1"/>
</dbReference>
<keyword evidence="9" id="KW-0007">Acetylation</keyword>
<evidence type="ECO:0000256" key="1">
    <source>
        <dbReference type="ARBA" id="ARBA00004240"/>
    </source>
</evidence>
<evidence type="ECO:0000313" key="17">
    <source>
        <dbReference type="Proteomes" id="UP000007648"/>
    </source>
</evidence>
<dbReference type="SMART" id="SM01000">
    <property type="entry name" value="Aha1_N"/>
    <property type="match status" value="1"/>
</dbReference>
<dbReference type="OrthoDB" id="567237at2759"/>
<dbReference type="FunCoup" id="G3VQM5">
    <property type="interactions" value="2208"/>
</dbReference>
<proteinExistence type="inferred from homology"/>
<evidence type="ECO:0000256" key="8">
    <source>
        <dbReference type="ARBA" id="ARBA00022843"/>
    </source>
</evidence>
<evidence type="ECO:0000256" key="4">
    <source>
        <dbReference type="ARBA" id="ARBA00022490"/>
    </source>
</evidence>
<organism evidence="16 17">
    <name type="scientific">Sarcophilus harrisii</name>
    <name type="common">Tasmanian devil</name>
    <name type="synonym">Sarcophilus laniarius</name>
    <dbReference type="NCBI Taxonomy" id="9305"/>
    <lineage>
        <taxon>Eukaryota</taxon>
        <taxon>Metazoa</taxon>
        <taxon>Chordata</taxon>
        <taxon>Craniata</taxon>
        <taxon>Vertebrata</taxon>
        <taxon>Euteleostomi</taxon>
        <taxon>Mammalia</taxon>
        <taxon>Metatheria</taxon>
        <taxon>Dasyuromorphia</taxon>
        <taxon>Dasyuridae</taxon>
        <taxon>Sarcophilus</taxon>
    </lineage>
</organism>
<gene>
    <name evidence="16" type="primary">AHSA1</name>
</gene>
<feature type="region of interest" description="Disordered" evidence="14">
    <location>
        <begin position="249"/>
        <end position="271"/>
    </location>
</feature>